<dbReference type="PANTHER" id="PTHR13847">
    <property type="entry name" value="SARCOSINE DEHYDROGENASE-RELATED"/>
    <property type="match status" value="1"/>
</dbReference>
<comment type="cofactor">
    <cofactor evidence="1 7">
        <name>FAD</name>
        <dbReference type="ChEBI" id="CHEBI:57692"/>
    </cofactor>
</comment>
<reference evidence="9 10" key="1">
    <citation type="submission" date="2021-03" db="EMBL/GenBank/DDBJ databases">
        <title>The complete genome sequence of Acetobacter suratthaniensis TBRC 1719.</title>
        <authorList>
            <person name="Charoenyingcharoen P."/>
            <person name="Yukphan P."/>
        </authorList>
    </citation>
    <scope>NUCLEOTIDE SEQUENCE [LARGE SCALE GENOMIC DNA]</scope>
    <source>
        <strain evidence="9 10">TBRC 1719</strain>
    </source>
</reference>
<dbReference type="Gene3D" id="3.50.50.60">
    <property type="entry name" value="FAD/NAD(P)-binding domain"/>
    <property type="match status" value="2"/>
</dbReference>
<name>A0ABS3LMJ8_9PROT</name>
<feature type="domain" description="FAD dependent oxidoreductase" evidence="8">
    <location>
        <begin position="30"/>
        <end position="425"/>
    </location>
</feature>
<comment type="function">
    <text evidence="7">Oxidative deamination of D-amino acids.</text>
</comment>
<dbReference type="InterPro" id="IPR023080">
    <property type="entry name" value="DadA"/>
</dbReference>
<keyword evidence="5 7" id="KW-0560">Oxidoreductase</keyword>
<dbReference type="EC" id="1.4.99.-" evidence="7"/>
<dbReference type="HAMAP" id="MF_01202">
    <property type="entry name" value="DadA"/>
    <property type="match status" value="1"/>
</dbReference>
<keyword evidence="10" id="KW-1185">Reference proteome</keyword>
<evidence type="ECO:0000256" key="2">
    <source>
        <dbReference type="ARBA" id="ARBA00009410"/>
    </source>
</evidence>
<sequence length="446" mass="48413">MARAPLSPGLYRWRAGHGVFAGRRRSARMKVLVLGSGVVGVTSAWYLAQAGHEVTVVDRQPGAGLETSFANAGQVSPGYSAPWAGPGVPLKCVRWLLMKYRPFVFWPLPDPYLWRWLAATLENCTSAAYDRNKGRMVRLAEYSRDVMLDLRAQTGITYDDRQQGTLQVFRTQKQLDGIAGDLAVLNQYNVPYEVLDTAGCVRAEPGLAQSSHKIVGGLRLPGDETGDAFKFSQRLEEMAQAKGVTFRYNTDIRRLRSEGGRITGVETAQGVLTADTYVLALGSYSPALLRPLGITLPVYPVKGYSLTAPITDESRAPVSTVMDETFKIGITRLGDRVRVGGTAELAGFNLRLRAPRRATLEHSVSDLFAGSCNPSEAQFWTGLRPMTPDGTPVIGRTALDNLYLNTGHGTLGWTMACGSGRVLADVLSGRTPDIAADDLAIARYSA</sequence>
<dbReference type="Proteomes" id="UP000664399">
    <property type="component" value="Unassembled WGS sequence"/>
</dbReference>
<evidence type="ECO:0000256" key="7">
    <source>
        <dbReference type="HAMAP-Rule" id="MF_01202"/>
    </source>
</evidence>
<feature type="binding site" evidence="7">
    <location>
        <begin position="31"/>
        <end position="45"/>
    </location>
    <ligand>
        <name>FAD</name>
        <dbReference type="ChEBI" id="CHEBI:57692"/>
    </ligand>
</feature>
<evidence type="ECO:0000313" key="9">
    <source>
        <dbReference type="EMBL" id="MBO1328606.1"/>
    </source>
</evidence>
<dbReference type="InterPro" id="IPR036188">
    <property type="entry name" value="FAD/NAD-bd_sf"/>
</dbReference>
<proteinExistence type="inferred from homology"/>
<evidence type="ECO:0000256" key="6">
    <source>
        <dbReference type="ARBA" id="ARBA00047884"/>
    </source>
</evidence>
<evidence type="ECO:0000256" key="1">
    <source>
        <dbReference type="ARBA" id="ARBA00001974"/>
    </source>
</evidence>
<gene>
    <name evidence="7" type="primary">dadA</name>
    <name evidence="9" type="ORF">J2D75_08960</name>
</gene>
<evidence type="ECO:0000256" key="5">
    <source>
        <dbReference type="ARBA" id="ARBA00023002"/>
    </source>
</evidence>
<protein>
    <recommendedName>
        <fullName evidence="7">D-amino acid dehydrogenase</fullName>
        <ecNumber evidence="7">1.4.99.-</ecNumber>
    </recommendedName>
</protein>
<dbReference type="SUPFAM" id="SSF54373">
    <property type="entry name" value="FAD-linked reductases, C-terminal domain"/>
    <property type="match status" value="1"/>
</dbReference>
<dbReference type="NCBIfam" id="NF001933">
    <property type="entry name" value="PRK00711.1"/>
    <property type="match status" value="1"/>
</dbReference>
<dbReference type="Pfam" id="PF01266">
    <property type="entry name" value="DAO"/>
    <property type="match status" value="1"/>
</dbReference>
<evidence type="ECO:0000256" key="4">
    <source>
        <dbReference type="ARBA" id="ARBA00022827"/>
    </source>
</evidence>
<keyword evidence="4 7" id="KW-0274">FAD</keyword>
<dbReference type="EMBL" id="JAFVMG010000008">
    <property type="protein sequence ID" value="MBO1328606.1"/>
    <property type="molecule type" value="Genomic_DNA"/>
</dbReference>
<dbReference type="Gene3D" id="3.30.9.10">
    <property type="entry name" value="D-Amino Acid Oxidase, subunit A, domain 2"/>
    <property type="match status" value="1"/>
</dbReference>
<evidence type="ECO:0000313" key="10">
    <source>
        <dbReference type="Proteomes" id="UP000664399"/>
    </source>
</evidence>
<comment type="similarity">
    <text evidence="2 7">Belongs to the DadA oxidoreductase family.</text>
</comment>
<comment type="caution">
    <text evidence="9">The sequence shown here is derived from an EMBL/GenBank/DDBJ whole genome shotgun (WGS) entry which is preliminary data.</text>
</comment>
<accession>A0ABS3LMJ8</accession>
<organism evidence="9 10">
    <name type="scientific">Acetobacter suratthaniensis</name>
    <dbReference type="NCBI Taxonomy" id="1502841"/>
    <lineage>
        <taxon>Bacteria</taxon>
        <taxon>Pseudomonadati</taxon>
        <taxon>Pseudomonadota</taxon>
        <taxon>Alphaproteobacteria</taxon>
        <taxon>Acetobacterales</taxon>
        <taxon>Acetobacteraceae</taxon>
        <taxon>Acetobacter</taxon>
    </lineage>
</organism>
<evidence type="ECO:0000259" key="8">
    <source>
        <dbReference type="Pfam" id="PF01266"/>
    </source>
</evidence>
<keyword evidence="3 7" id="KW-0285">Flavoprotein</keyword>
<dbReference type="PANTHER" id="PTHR13847:SF280">
    <property type="entry name" value="D-AMINO ACID DEHYDROGENASE"/>
    <property type="match status" value="1"/>
</dbReference>
<dbReference type="SUPFAM" id="SSF51905">
    <property type="entry name" value="FAD/NAD(P)-binding domain"/>
    <property type="match status" value="1"/>
</dbReference>
<evidence type="ECO:0000256" key="3">
    <source>
        <dbReference type="ARBA" id="ARBA00022630"/>
    </source>
</evidence>
<dbReference type="InterPro" id="IPR006076">
    <property type="entry name" value="FAD-dep_OxRdtase"/>
</dbReference>
<comment type="catalytic activity">
    <reaction evidence="6 7">
        <text>a D-alpha-amino acid + A + H2O = a 2-oxocarboxylate + AH2 + NH4(+)</text>
        <dbReference type="Rhea" id="RHEA:18125"/>
        <dbReference type="ChEBI" id="CHEBI:13193"/>
        <dbReference type="ChEBI" id="CHEBI:15377"/>
        <dbReference type="ChEBI" id="CHEBI:17499"/>
        <dbReference type="ChEBI" id="CHEBI:28938"/>
        <dbReference type="ChEBI" id="CHEBI:35179"/>
        <dbReference type="ChEBI" id="CHEBI:59871"/>
    </reaction>
</comment>